<dbReference type="GO" id="GO:0016887">
    <property type="term" value="F:ATP hydrolysis activity"/>
    <property type="evidence" value="ECO:0007669"/>
    <property type="project" value="InterPro"/>
</dbReference>
<keyword evidence="4 6" id="KW-0067">ATP-binding</keyword>
<keyword evidence="3" id="KW-0547">Nucleotide-binding</keyword>
<dbReference type="InterPro" id="IPR017871">
    <property type="entry name" value="ABC_transporter-like_CS"/>
</dbReference>
<evidence type="ECO:0000256" key="2">
    <source>
        <dbReference type="ARBA" id="ARBA00022448"/>
    </source>
</evidence>
<feature type="domain" description="ABC transporter" evidence="5">
    <location>
        <begin position="4"/>
        <end position="229"/>
    </location>
</feature>
<dbReference type="Pfam" id="PF00005">
    <property type="entry name" value="ABC_tran"/>
    <property type="match status" value="1"/>
</dbReference>
<dbReference type="InterPro" id="IPR027417">
    <property type="entry name" value="P-loop_NTPase"/>
</dbReference>
<proteinExistence type="inferred from homology"/>
<evidence type="ECO:0000256" key="4">
    <source>
        <dbReference type="ARBA" id="ARBA00022840"/>
    </source>
</evidence>
<dbReference type="Pfam" id="PF13732">
    <property type="entry name" value="DrrA1-3_C"/>
    <property type="match status" value="1"/>
</dbReference>
<sequence>MNVIEANGLTKQFGSKKVVSDVNLHVGKGEVYGFLGRNGAGKSTFINMITGVIKPTAGEFKLLDETNLENVYSRIGVLPDYSTFYDSLTALGHIKYFASITGKKITTAQGKEALDRVGILEHANVKAGKFSFGMKKKLGIAQAIIHDPELLFLDEPTSGVDAESGLSIQKLILDLKKEGKTIFMTSHNLNEVEKICTRMAIMKAGKIINEGTLEDLRAHYSSNIQVEIKHSSLGKGNHQLISQYLETVGKEIETRGNVTSLVIESENKIPQIVRAFTNQSIDLYRINVDEPSLEDIFLQNESGARVASF</sequence>
<evidence type="ECO:0000259" key="5">
    <source>
        <dbReference type="PROSITE" id="PS50893"/>
    </source>
</evidence>
<dbReference type="PANTHER" id="PTHR42711">
    <property type="entry name" value="ABC TRANSPORTER ATP-BINDING PROTEIN"/>
    <property type="match status" value="1"/>
</dbReference>
<dbReference type="PROSITE" id="PS00211">
    <property type="entry name" value="ABC_TRANSPORTER_1"/>
    <property type="match status" value="1"/>
</dbReference>
<dbReference type="CDD" id="cd03230">
    <property type="entry name" value="ABC_DR_subfamily_A"/>
    <property type="match status" value="1"/>
</dbReference>
<dbReference type="InterPro" id="IPR025302">
    <property type="entry name" value="DrrA1/2-like_C"/>
</dbReference>
<comment type="caution">
    <text evidence="6">The sequence shown here is derived from an EMBL/GenBank/DDBJ whole genome shotgun (WGS) entry which is preliminary data.</text>
</comment>
<accession>A0A0P6VW78</accession>
<dbReference type="SMART" id="SM00382">
    <property type="entry name" value="AAA"/>
    <property type="match status" value="1"/>
</dbReference>
<dbReference type="GO" id="GO:0005524">
    <property type="term" value="F:ATP binding"/>
    <property type="evidence" value="ECO:0007669"/>
    <property type="project" value="UniProtKB-KW"/>
</dbReference>
<evidence type="ECO:0000313" key="6">
    <source>
        <dbReference type="EMBL" id="KPL59254.1"/>
    </source>
</evidence>
<dbReference type="Gene3D" id="3.40.50.300">
    <property type="entry name" value="P-loop containing nucleotide triphosphate hydrolases"/>
    <property type="match status" value="1"/>
</dbReference>
<name>A0A0P6VW78_9BACI</name>
<evidence type="ECO:0000313" key="7">
    <source>
        <dbReference type="Proteomes" id="UP000050398"/>
    </source>
</evidence>
<evidence type="ECO:0000256" key="1">
    <source>
        <dbReference type="ARBA" id="ARBA00005417"/>
    </source>
</evidence>
<organism evidence="6 7">
    <name type="scientific">Rossellomorea vietnamensis</name>
    <dbReference type="NCBI Taxonomy" id="218284"/>
    <lineage>
        <taxon>Bacteria</taxon>
        <taxon>Bacillati</taxon>
        <taxon>Bacillota</taxon>
        <taxon>Bacilli</taxon>
        <taxon>Bacillales</taxon>
        <taxon>Bacillaceae</taxon>
        <taxon>Rossellomorea</taxon>
    </lineage>
</organism>
<dbReference type="InterPro" id="IPR003439">
    <property type="entry name" value="ABC_transporter-like_ATP-bd"/>
</dbReference>
<dbReference type="AlphaFoldDB" id="A0A0P6VW78"/>
<dbReference type="PANTHER" id="PTHR42711:SF5">
    <property type="entry name" value="ABC TRANSPORTER ATP-BINDING PROTEIN NATA"/>
    <property type="match status" value="1"/>
</dbReference>
<evidence type="ECO:0000256" key="3">
    <source>
        <dbReference type="ARBA" id="ARBA00022741"/>
    </source>
</evidence>
<gene>
    <name evidence="6" type="ORF">AM506_12060</name>
</gene>
<dbReference type="InterPro" id="IPR050763">
    <property type="entry name" value="ABC_transporter_ATP-binding"/>
</dbReference>
<dbReference type="OrthoDB" id="9804819at2"/>
<dbReference type="Proteomes" id="UP000050398">
    <property type="component" value="Unassembled WGS sequence"/>
</dbReference>
<dbReference type="PROSITE" id="PS50893">
    <property type="entry name" value="ABC_TRANSPORTER_2"/>
    <property type="match status" value="1"/>
</dbReference>
<comment type="similarity">
    <text evidence="1">Belongs to the ABC transporter superfamily.</text>
</comment>
<dbReference type="RefSeq" id="WP_060672747.1">
    <property type="nucleotide sequence ID" value="NZ_LIXZ01000008.1"/>
</dbReference>
<dbReference type="PATRIC" id="fig|218284.4.peg.4116"/>
<keyword evidence="2" id="KW-0813">Transport</keyword>
<dbReference type="EMBL" id="LIXZ01000008">
    <property type="protein sequence ID" value="KPL59254.1"/>
    <property type="molecule type" value="Genomic_DNA"/>
</dbReference>
<protein>
    <submittedName>
        <fullName evidence="6">ABC transporter ATP-binding protein</fullName>
    </submittedName>
</protein>
<dbReference type="SUPFAM" id="SSF52540">
    <property type="entry name" value="P-loop containing nucleoside triphosphate hydrolases"/>
    <property type="match status" value="1"/>
</dbReference>
<reference evidence="6 7" key="1">
    <citation type="submission" date="2015-08" db="EMBL/GenBank/DDBJ databases">
        <title>Draft Genome Sequence of Bacillus vietnamensis UCD-SED5.</title>
        <authorList>
            <person name="Lee R.D."/>
            <person name="Jospin G."/>
            <person name="Lang J.M."/>
            <person name="Coil D.A."/>
            <person name="Eisen J.A."/>
        </authorList>
    </citation>
    <scope>NUCLEOTIDE SEQUENCE [LARGE SCALE GENOMIC DNA]</scope>
    <source>
        <strain evidence="6 7">UCD-SED5</strain>
    </source>
</reference>
<dbReference type="InterPro" id="IPR003593">
    <property type="entry name" value="AAA+_ATPase"/>
</dbReference>